<dbReference type="InterPro" id="IPR025847">
    <property type="entry name" value="MEDS_domain"/>
</dbReference>
<keyword evidence="3" id="KW-1185">Reference proteome</keyword>
<dbReference type="Pfam" id="PF14417">
    <property type="entry name" value="MEDS"/>
    <property type="match status" value="1"/>
</dbReference>
<dbReference type="Gene3D" id="3.30.750.24">
    <property type="entry name" value="STAS domain"/>
    <property type="match status" value="1"/>
</dbReference>
<dbReference type="PROSITE" id="PS50801">
    <property type="entry name" value="STAS"/>
    <property type="match status" value="1"/>
</dbReference>
<evidence type="ECO:0000259" key="1">
    <source>
        <dbReference type="PROSITE" id="PS50801"/>
    </source>
</evidence>
<dbReference type="AlphaFoldDB" id="A0A5S4F1Z6"/>
<dbReference type="InterPro" id="IPR036513">
    <property type="entry name" value="STAS_dom_sf"/>
</dbReference>
<dbReference type="OrthoDB" id="116243at2"/>
<organism evidence="2 3">
    <name type="scientific">Nonomuraea turkmeniaca</name>
    <dbReference type="NCBI Taxonomy" id="103838"/>
    <lineage>
        <taxon>Bacteria</taxon>
        <taxon>Bacillati</taxon>
        <taxon>Actinomycetota</taxon>
        <taxon>Actinomycetes</taxon>
        <taxon>Streptosporangiales</taxon>
        <taxon>Streptosporangiaceae</taxon>
        <taxon>Nonomuraea</taxon>
    </lineage>
</organism>
<proteinExistence type="predicted"/>
<dbReference type="SUPFAM" id="SSF52091">
    <property type="entry name" value="SpoIIaa-like"/>
    <property type="match status" value="1"/>
</dbReference>
<feature type="domain" description="STAS" evidence="1">
    <location>
        <begin position="212"/>
        <end position="258"/>
    </location>
</feature>
<dbReference type="Pfam" id="PF13466">
    <property type="entry name" value="STAS_2"/>
    <property type="match status" value="1"/>
</dbReference>
<accession>A0A5S4F1Z6</accession>
<evidence type="ECO:0000313" key="3">
    <source>
        <dbReference type="Proteomes" id="UP000309128"/>
    </source>
</evidence>
<name>A0A5S4F1Z6_9ACTN</name>
<dbReference type="InterPro" id="IPR058548">
    <property type="entry name" value="MlaB-like_STAS"/>
</dbReference>
<reference evidence="2 3" key="1">
    <citation type="submission" date="2019-05" db="EMBL/GenBank/DDBJ databases">
        <title>Draft genome sequence of Nonomuraea turkmeniaca DSM 43926.</title>
        <authorList>
            <person name="Saricaoglu S."/>
            <person name="Isik K."/>
        </authorList>
    </citation>
    <scope>NUCLEOTIDE SEQUENCE [LARGE SCALE GENOMIC DNA]</scope>
    <source>
        <strain evidence="2 3">DSM 43926</strain>
    </source>
</reference>
<dbReference type="EMBL" id="VCKY01000207">
    <property type="protein sequence ID" value="TMR09998.1"/>
    <property type="molecule type" value="Genomic_DNA"/>
</dbReference>
<protein>
    <submittedName>
        <fullName evidence="2">STAS domain-containing protein</fullName>
    </submittedName>
</protein>
<sequence>MHYVMTWRGVVSSATRARGGADMHLVGSVLDPDLGDHVCLPFDGERERMAATRVFTMNGLRRRTKVVLITHADSPERTRDWLAPLVPGFADAESAGQVEILACADTHFTDGCLDPGRVRCGLSDANDRARKHGQHGVYALIDASWGMRDAPGQAAFEAAVNELFGQRWLAAVCQYDRGLFPREAIDRAAAVHPIAPEQALLRFANNGSAPGLRVWGDIDLTNRQAFASVLAPLEKEPGEVVIDASGLDFIDAGSAQLLTVTAMARPPGSTTVVCGDAMARVLRLIGADAFVTVRRAGDV</sequence>
<dbReference type="Proteomes" id="UP000309128">
    <property type="component" value="Unassembled WGS sequence"/>
</dbReference>
<gene>
    <name evidence="2" type="ORF">ETD86_41255</name>
</gene>
<dbReference type="InterPro" id="IPR002645">
    <property type="entry name" value="STAS_dom"/>
</dbReference>
<evidence type="ECO:0000313" key="2">
    <source>
        <dbReference type="EMBL" id="TMR09998.1"/>
    </source>
</evidence>
<comment type="caution">
    <text evidence="2">The sequence shown here is derived from an EMBL/GenBank/DDBJ whole genome shotgun (WGS) entry which is preliminary data.</text>
</comment>
<dbReference type="CDD" id="cd07043">
    <property type="entry name" value="STAS_anti-anti-sigma_factors"/>
    <property type="match status" value="1"/>
</dbReference>